<organism evidence="2 3">
    <name type="scientific">Vreelandella olivaria</name>
    <dbReference type="NCBI Taxonomy" id="390919"/>
    <lineage>
        <taxon>Bacteria</taxon>
        <taxon>Pseudomonadati</taxon>
        <taxon>Pseudomonadota</taxon>
        <taxon>Gammaproteobacteria</taxon>
        <taxon>Oceanospirillales</taxon>
        <taxon>Halomonadaceae</taxon>
        <taxon>Vreelandella</taxon>
    </lineage>
</organism>
<reference evidence="3" key="1">
    <citation type="journal article" date="2019" name="Microbiol. Resour. Announc.">
        <title>Complete Genome Sequence of Halomonas olivaria, a Moderately Halophilic Bacterium Isolated from Olive Processing Effluents, Obtained by Nanopore Sequencing.</title>
        <authorList>
            <person name="Nagata S."/>
            <person name="Ii K.M."/>
            <person name="Tsukimi T."/>
            <person name="Miura M.C."/>
            <person name="Galipon J."/>
            <person name="Arakawa K."/>
        </authorList>
    </citation>
    <scope>NUCLEOTIDE SEQUENCE [LARGE SCALE GENOMIC DNA]</scope>
    <source>
        <strain evidence="3">TYRC17</strain>
    </source>
</reference>
<sequence>MISRLNPTQQLPDVAGTDLVIEAIVEDLAIKRSLFADLAKWVSESTLLASNTSYLDIDQIAAGISHPERVLGLHFSARQTACRYWRSCAAKPPASSP</sequence>
<protein>
    <recommendedName>
        <fullName evidence="1">3-hydroxyacyl-CoA dehydrogenase NAD binding domain-containing protein</fullName>
    </recommendedName>
</protein>
<dbReference type="InterPro" id="IPR006176">
    <property type="entry name" value="3-OHacyl-CoA_DH_NAD-bd"/>
</dbReference>
<proteinExistence type="predicted"/>
<evidence type="ECO:0000313" key="2">
    <source>
        <dbReference type="EMBL" id="BBI54173.1"/>
    </source>
</evidence>
<dbReference type="Gene3D" id="3.40.50.720">
    <property type="entry name" value="NAD(P)-binding Rossmann-like Domain"/>
    <property type="match status" value="1"/>
</dbReference>
<dbReference type="InterPro" id="IPR036291">
    <property type="entry name" value="NAD(P)-bd_dom_sf"/>
</dbReference>
<dbReference type="Pfam" id="PF02737">
    <property type="entry name" value="3HCDH_N"/>
    <property type="match status" value="1"/>
</dbReference>
<feature type="domain" description="3-hydroxyacyl-CoA dehydrogenase NAD binding" evidence="1">
    <location>
        <begin position="2"/>
        <end position="76"/>
    </location>
</feature>
<dbReference type="SUPFAM" id="SSF51735">
    <property type="entry name" value="NAD(P)-binding Rossmann-fold domains"/>
    <property type="match status" value="1"/>
</dbReference>
<keyword evidence="3" id="KW-1185">Reference proteome</keyword>
<dbReference type="EMBL" id="AP019416">
    <property type="protein sequence ID" value="BBI54173.1"/>
    <property type="molecule type" value="Genomic_DNA"/>
</dbReference>
<dbReference type="PANTHER" id="PTHR48075:SF5">
    <property type="entry name" value="3-HYDROXYBUTYRYL-COA DEHYDROGENASE"/>
    <property type="match status" value="1"/>
</dbReference>
<gene>
    <name evidence="2" type="ORF">HORIV_65940</name>
</gene>
<dbReference type="Proteomes" id="UP000289555">
    <property type="component" value="Chromosome"/>
</dbReference>
<evidence type="ECO:0000259" key="1">
    <source>
        <dbReference type="Pfam" id="PF02737"/>
    </source>
</evidence>
<name>A0ABN5X4K9_9GAMM</name>
<dbReference type="PANTHER" id="PTHR48075">
    <property type="entry name" value="3-HYDROXYACYL-COA DEHYDROGENASE FAMILY PROTEIN"/>
    <property type="match status" value="1"/>
</dbReference>
<evidence type="ECO:0000313" key="3">
    <source>
        <dbReference type="Proteomes" id="UP000289555"/>
    </source>
</evidence>
<accession>A0ABN5X4K9</accession>